<dbReference type="OrthoDB" id="1698572at2759"/>
<comment type="subunit">
    <text evidence="4">Tetramer of two alpha and two beta subunits.</text>
</comment>
<dbReference type="SUPFAM" id="SSF55681">
    <property type="entry name" value="Class II aaRS and biotin synthetases"/>
    <property type="match status" value="1"/>
</dbReference>
<evidence type="ECO:0000256" key="11">
    <source>
        <dbReference type="ARBA" id="ARBA00022842"/>
    </source>
</evidence>
<accession>I7M8Y1</accession>
<proteinExistence type="inferred from homology"/>
<evidence type="ECO:0000256" key="13">
    <source>
        <dbReference type="ARBA" id="ARBA00023146"/>
    </source>
</evidence>
<dbReference type="Gene3D" id="3.30.930.10">
    <property type="entry name" value="Bira Bifunctional Protein, Domain 2"/>
    <property type="match status" value="1"/>
</dbReference>
<dbReference type="GO" id="GO:0003723">
    <property type="term" value="F:RNA binding"/>
    <property type="evidence" value="ECO:0007669"/>
    <property type="project" value="InterPro"/>
</dbReference>
<keyword evidence="10" id="KW-0067">ATP-binding</keyword>
<reference evidence="18" key="1">
    <citation type="journal article" date="2006" name="PLoS Biol.">
        <title>Macronuclear genome sequence of the ciliate Tetrahymena thermophila, a model eukaryote.</title>
        <authorList>
            <person name="Eisen J.A."/>
            <person name="Coyne R.S."/>
            <person name="Wu M."/>
            <person name="Wu D."/>
            <person name="Thiagarajan M."/>
            <person name="Wortman J.R."/>
            <person name="Badger J.H."/>
            <person name="Ren Q."/>
            <person name="Amedeo P."/>
            <person name="Jones K.M."/>
            <person name="Tallon L.J."/>
            <person name="Delcher A.L."/>
            <person name="Salzberg S.L."/>
            <person name="Silva J.C."/>
            <person name="Haas B.J."/>
            <person name="Majoros W.H."/>
            <person name="Farzad M."/>
            <person name="Carlton J.M."/>
            <person name="Smith R.K. Jr."/>
            <person name="Garg J."/>
            <person name="Pearlman R.E."/>
            <person name="Karrer K.M."/>
            <person name="Sun L."/>
            <person name="Manning G."/>
            <person name="Elde N.C."/>
            <person name="Turkewitz A.P."/>
            <person name="Asai D.J."/>
            <person name="Wilkes D.E."/>
            <person name="Wang Y."/>
            <person name="Cai H."/>
            <person name="Collins K."/>
            <person name="Stewart B.A."/>
            <person name="Lee S.R."/>
            <person name="Wilamowska K."/>
            <person name="Weinberg Z."/>
            <person name="Ruzzo W.L."/>
            <person name="Wloga D."/>
            <person name="Gaertig J."/>
            <person name="Frankel J."/>
            <person name="Tsao C.-C."/>
            <person name="Gorovsky M.A."/>
            <person name="Keeling P.J."/>
            <person name="Waller R.F."/>
            <person name="Patron N.J."/>
            <person name="Cherry J.M."/>
            <person name="Stover N.A."/>
            <person name="Krieger C.J."/>
            <person name="del Toro C."/>
            <person name="Ryder H.F."/>
            <person name="Williamson S.C."/>
            <person name="Barbeau R.A."/>
            <person name="Hamilton E.P."/>
            <person name="Orias E."/>
        </authorList>
    </citation>
    <scope>NUCLEOTIDE SEQUENCE [LARGE SCALE GENOMIC DNA]</scope>
    <source>
        <strain evidence="18">SB210</strain>
    </source>
</reference>
<dbReference type="Pfam" id="PF18262">
    <property type="entry name" value="PhetRS_B1"/>
    <property type="match status" value="1"/>
</dbReference>
<dbReference type="RefSeq" id="XP_001020513.3">
    <property type="nucleotide sequence ID" value="XM_001020513.3"/>
</dbReference>
<dbReference type="Pfam" id="PF17759">
    <property type="entry name" value="tRNA_synthFbeta"/>
    <property type="match status" value="1"/>
</dbReference>
<dbReference type="Gene3D" id="3.30.56.10">
    <property type="match status" value="2"/>
</dbReference>
<keyword evidence="8" id="KW-0479">Metal-binding</keyword>
<dbReference type="GO" id="GO:0005524">
    <property type="term" value="F:ATP binding"/>
    <property type="evidence" value="ECO:0007669"/>
    <property type="project" value="UniProtKB-KW"/>
</dbReference>
<keyword evidence="7" id="KW-0436">Ligase</keyword>
<protein>
    <recommendedName>
        <fullName evidence="5">phenylalanine--tRNA ligase</fullName>
        <ecNumber evidence="5">6.1.1.20</ecNumber>
    </recommendedName>
    <alternativeName>
        <fullName evidence="14">Phenylalanyl-tRNA synthetase beta subunit</fullName>
    </alternativeName>
</protein>
<dbReference type="STRING" id="312017.I7M8Y1"/>
<name>I7M8Y1_TETTS</name>
<dbReference type="FunFam" id="3.50.40.10:FF:000002">
    <property type="entry name" value="phenylalanine--tRNA ligase beta subunit"/>
    <property type="match status" value="1"/>
</dbReference>
<dbReference type="GO" id="GO:0009328">
    <property type="term" value="C:phenylalanine-tRNA ligase complex"/>
    <property type="evidence" value="ECO:0007669"/>
    <property type="project" value="TreeGrafter"/>
</dbReference>
<dbReference type="Gene3D" id="3.50.40.10">
    <property type="entry name" value="Phenylalanyl-trna Synthetase, Chain B, domain 3"/>
    <property type="match status" value="1"/>
</dbReference>
<comment type="cofactor">
    <cofactor evidence="1">
        <name>Mg(2+)</name>
        <dbReference type="ChEBI" id="CHEBI:18420"/>
    </cofactor>
</comment>
<evidence type="ECO:0000259" key="16">
    <source>
        <dbReference type="PROSITE" id="PS51483"/>
    </source>
</evidence>
<dbReference type="Proteomes" id="UP000009168">
    <property type="component" value="Unassembled WGS sequence"/>
</dbReference>
<evidence type="ECO:0000256" key="9">
    <source>
        <dbReference type="ARBA" id="ARBA00022741"/>
    </source>
</evidence>
<keyword evidence="11" id="KW-0460">Magnesium</keyword>
<dbReference type="GeneID" id="7838599"/>
<dbReference type="InterPro" id="IPR005146">
    <property type="entry name" value="B3/B4_tRNA-bd"/>
</dbReference>
<dbReference type="GO" id="GO:0004826">
    <property type="term" value="F:phenylalanine-tRNA ligase activity"/>
    <property type="evidence" value="ECO:0007669"/>
    <property type="project" value="UniProtKB-EC"/>
</dbReference>
<dbReference type="PANTHER" id="PTHR10947:SF0">
    <property type="entry name" value="PHENYLALANINE--TRNA LIGASE BETA SUBUNIT"/>
    <property type="match status" value="1"/>
</dbReference>
<dbReference type="InterPro" id="IPR041616">
    <property type="entry name" value="PheRS_beta_core"/>
</dbReference>
<comment type="catalytic activity">
    <reaction evidence="15">
        <text>tRNA(Phe) + L-phenylalanine + ATP = L-phenylalanyl-tRNA(Phe) + AMP + diphosphate + H(+)</text>
        <dbReference type="Rhea" id="RHEA:19413"/>
        <dbReference type="Rhea" id="RHEA-COMP:9668"/>
        <dbReference type="Rhea" id="RHEA-COMP:9699"/>
        <dbReference type="ChEBI" id="CHEBI:15378"/>
        <dbReference type="ChEBI" id="CHEBI:30616"/>
        <dbReference type="ChEBI" id="CHEBI:33019"/>
        <dbReference type="ChEBI" id="CHEBI:58095"/>
        <dbReference type="ChEBI" id="CHEBI:78442"/>
        <dbReference type="ChEBI" id="CHEBI:78531"/>
        <dbReference type="ChEBI" id="CHEBI:456215"/>
        <dbReference type="EC" id="6.1.1.20"/>
    </reaction>
</comment>
<keyword evidence="12" id="KW-0648">Protein biosynthesis</keyword>
<gene>
    <name evidence="17" type="ORF">TTHERM_00218410</name>
</gene>
<dbReference type="InterPro" id="IPR009061">
    <property type="entry name" value="DNA-bd_dom_put_sf"/>
</dbReference>
<evidence type="ECO:0000256" key="8">
    <source>
        <dbReference type="ARBA" id="ARBA00022723"/>
    </source>
</evidence>
<comment type="similarity">
    <text evidence="3">Belongs to the phenylalanyl-tRNA synthetase beta subunit family. Type 2 subfamily.</text>
</comment>
<dbReference type="Pfam" id="PF03484">
    <property type="entry name" value="B5"/>
    <property type="match status" value="1"/>
</dbReference>
<dbReference type="InterPro" id="IPR004531">
    <property type="entry name" value="Phe-tRNA-synth_IIc_bsu_arc_euk"/>
</dbReference>
<dbReference type="SUPFAM" id="SSF56037">
    <property type="entry name" value="PheT/TilS domain"/>
    <property type="match status" value="1"/>
</dbReference>
<organism evidence="17 18">
    <name type="scientific">Tetrahymena thermophila (strain SB210)</name>
    <dbReference type="NCBI Taxonomy" id="312017"/>
    <lineage>
        <taxon>Eukaryota</taxon>
        <taxon>Sar</taxon>
        <taxon>Alveolata</taxon>
        <taxon>Ciliophora</taxon>
        <taxon>Intramacronucleata</taxon>
        <taxon>Oligohymenophorea</taxon>
        <taxon>Hymenostomatida</taxon>
        <taxon>Tetrahymenina</taxon>
        <taxon>Tetrahymenidae</taxon>
        <taxon>Tetrahymena</taxon>
    </lineage>
</organism>
<evidence type="ECO:0000256" key="2">
    <source>
        <dbReference type="ARBA" id="ARBA00004496"/>
    </source>
</evidence>
<evidence type="ECO:0000256" key="1">
    <source>
        <dbReference type="ARBA" id="ARBA00001946"/>
    </source>
</evidence>
<evidence type="ECO:0000256" key="4">
    <source>
        <dbReference type="ARBA" id="ARBA00011209"/>
    </source>
</evidence>
<feature type="domain" description="B5" evidence="16">
    <location>
        <begin position="295"/>
        <end position="371"/>
    </location>
</feature>
<keyword evidence="9" id="KW-0547">Nucleotide-binding</keyword>
<dbReference type="NCBIfam" id="TIGR00471">
    <property type="entry name" value="pheT_arch"/>
    <property type="match status" value="1"/>
</dbReference>
<dbReference type="SMART" id="SM00874">
    <property type="entry name" value="B5"/>
    <property type="match status" value="1"/>
</dbReference>
<evidence type="ECO:0000256" key="15">
    <source>
        <dbReference type="ARBA" id="ARBA00049255"/>
    </source>
</evidence>
<sequence length="590" mass="67663">MPIVSVNIKNFFKKLGKELKFHELEELCFEYGIEVEEKEVSKKNKKSGKEEKVKEYAFEVGANRPDLLSVETLTQALGVFIGTRQPPQYTVKPVEQRQKIIVKKDCKRIRPFVVGAVLRNVTFTQESYDSFIDFQDKLHHNLCRRRRLVAIGTHDLDTIQGPFTYDARNPADIKFVPLDKTESMDGNRLMEFYEKDSHLKDFLPIIRNSPVYPVILDSNNVVCSLPPIINGDHSKIKLTTKNVFIESTATDYTRALIALNCLVAAFSEYCAEPYTVEEVEIHYEEENRTDITPQFTINKFQTKISHLNSVGTINVTAEQACKLLERMSLTAKVLNNDEIEVAVPITRGDILQECDIIEDVCIAYGFKNIKAVLPKTPTVGKQLLLNKMSDLIREEIAAAGYKEGLNFVLVSRDDLTKKLKKENDEQMIIIDNPKTEEFSVGRTTLLPGCLKWLSSNKKNKIPISMFEVGDVILKDETRETNTRNERRLCAIYTNHNSELEVVHGLLDYIMLKLMVNLDSTGTCKAERRYRLVPSDEPTYFLDRQAHVYYNDKKIGNLGILHPDVVKNFEWKYPVSVLELNLEPLINEFHQ</sequence>
<keyword evidence="18" id="KW-1185">Reference proteome</keyword>
<dbReference type="PROSITE" id="PS51483">
    <property type="entry name" value="B5"/>
    <property type="match status" value="1"/>
</dbReference>
<dbReference type="CDD" id="cd00769">
    <property type="entry name" value="PheRS_beta_core"/>
    <property type="match status" value="1"/>
</dbReference>
<comment type="subcellular location">
    <subcellularLocation>
        <location evidence="2">Cytoplasm</location>
    </subcellularLocation>
</comment>
<dbReference type="Pfam" id="PF03483">
    <property type="entry name" value="B3_4"/>
    <property type="match status" value="1"/>
</dbReference>
<dbReference type="InterPro" id="IPR040659">
    <property type="entry name" value="PhetRS_B1"/>
</dbReference>
<dbReference type="InterPro" id="IPR020825">
    <property type="entry name" value="Phe-tRNA_synthase-like_B3/B4"/>
</dbReference>
<evidence type="ECO:0000256" key="5">
    <source>
        <dbReference type="ARBA" id="ARBA00012814"/>
    </source>
</evidence>
<keyword evidence="13" id="KW-0030">Aminoacyl-tRNA synthetase</keyword>
<evidence type="ECO:0000313" key="17">
    <source>
        <dbReference type="EMBL" id="EAS00268.3"/>
    </source>
</evidence>
<dbReference type="FunCoup" id="I7M8Y1">
    <property type="interactions" value="600"/>
</dbReference>
<dbReference type="SUPFAM" id="SSF46955">
    <property type="entry name" value="Putative DNA-binding domain"/>
    <property type="match status" value="1"/>
</dbReference>
<dbReference type="EC" id="6.1.1.20" evidence="5"/>
<dbReference type="KEGG" id="tet:TTHERM_00218410"/>
<dbReference type="InterPro" id="IPR045060">
    <property type="entry name" value="Phe-tRNA-ligase_IIc_bsu"/>
</dbReference>
<dbReference type="InterPro" id="IPR045864">
    <property type="entry name" value="aa-tRNA-synth_II/BPL/LPL"/>
</dbReference>
<dbReference type="PANTHER" id="PTHR10947">
    <property type="entry name" value="PHENYLALANYL-TRNA SYNTHETASE BETA CHAIN AND LEUCINE-RICH REPEAT-CONTAINING PROTEIN 47"/>
    <property type="match status" value="1"/>
</dbReference>
<dbReference type="AlphaFoldDB" id="I7M8Y1"/>
<dbReference type="GO" id="GO:0006432">
    <property type="term" value="P:phenylalanyl-tRNA aminoacylation"/>
    <property type="evidence" value="ECO:0007669"/>
    <property type="project" value="InterPro"/>
</dbReference>
<dbReference type="eggNOG" id="KOG2472">
    <property type="taxonomic scope" value="Eukaryota"/>
</dbReference>
<dbReference type="InParanoid" id="I7M8Y1"/>
<evidence type="ECO:0000313" key="18">
    <source>
        <dbReference type="Proteomes" id="UP000009168"/>
    </source>
</evidence>
<evidence type="ECO:0000256" key="6">
    <source>
        <dbReference type="ARBA" id="ARBA00022490"/>
    </source>
</evidence>
<keyword evidence="6" id="KW-0963">Cytoplasm</keyword>
<evidence type="ECO:0000256" key="14">
    <source>
        <dbReference type="ARBA" id="ARBA00033189"/>
    </source>
</evidence>
<evidence type="ECO:0000256" key="10">
    <source>
        <dbReference type="ARBA" id="ARBA00022840"/>
    </source>
</evidence>
<dbReference type="EMBL" id="GG662621">
    <property type="protein sequence ID" value="EAS00268.3"/>
    <property type="molecule type" value="Genomic_DNA"/>
</dbReference>
<evidence type="ECO:0000256" key="3">
    <source>
        <dbReference type="ARBA" id="ARBA00007438"/>
    </source>
</evidence>
<evidence type="ECO:0000256" key="12">
    <source>
        <dbReference type="ARBA" id="ARBA00022917"/>
    </source>
</evidence>
<dbReference type="InterPro" id="IPR005147">
    <property type="entry name" value="tRNA_synthase_B5-dom"/>
</dbReference>
<dbReference type="GO" id="GO:0000287">
    <property type="term" value="F:magnesium ion binding"/>
    <property type="evidence" value="ECO:0007669"/>
    <property type="project" value="InterPro"/>
</dbReference>
<dbReference type="FunFam" id="3.30.930.10:FF:000059">
    <property type="entry name" value="phenylalanine--tRNA ligase beta subunit"/>
    <property type="match status" value="1"/>
</dbReference>
<evidence type="ECO:0000256" key="7">
    <source>
        <dbReference type="ARBA" id="ARBA00022598"/>
    </source>
</evidence>
<dbReference type="SMART" id="SM00873">
    <property type="entry name" value="B3_4"/>
    <property type="match status" value="1"/>
</dbReference>